<gene>
    <name evidence="5" type="ORF">JYP50_10280</name>
</gene>
<dbReference type="InterPro" id="IPR009057">
    <property type="entry name" value="Homeodomain-like_sf"/>
</dbReference>
<dbReference type="Pfam" id="PF12833">
    <property type="entry name" value="HTH_18"/>
    <property type="match status" value="1"/>
</dbReference>
<dbReference type="RefSeq" id="WP_206560414.1">
    <property type="nucleotide sequence ID" value="NZ_JAFKCZ010000006.1"/>
</dbReference>
<organism evidence="5 6">
    <name type="scientific">Parahaliea mediterranea</name>
    <dbReference type="NCBI Taxonomy" id="651086"/>
    <lineage>
        <taxon>Bacteria</taxon>
        <taxon>Pseudomonadati</taxon>
        <taxon>Pseudomonadota</taxon>
        <taxon>Gammaproteobacteria</taxon>
        <taxon>Cellvibrionales</taxon>
        <taxon>Halieaceae</taxon>
        <taxon>Parahaliea</taxon>
    </lineage>
</organism>
<dbReference type="InterPro" id="IPR018060">
    <property type="entry name" value="HTH_AraC"/>
</dbReference>
<dbReference type="PROSITE" id="PS01124">
    <property type="entry name" value="HTH_ARAC_FAMILY_2"/>
    <property type="match status" value="1"/>
</dbReference>
<dbReference type="Pfam" id="PF12625">
    <property type="entry name" value="Arabinose_bd"/>
    <property type="match status" value="1"/>
</dbReference>
<proteinExistence type="predicted"/>
<accession>A0A939ILY3</accession>
<dbReference type="InterPro" id="IPR020449">
    <property type="entry name" value="Tscrpt_reg_AraC-type_HTH"/>
</dbReference>
<keyword evidence="2" id="KW-0238">DNA-binding</keyword>
<evidence type="ECO:0000256" key="2">
    <source>
        <dbReference type="ARBA" id="ARBA00023125"/>
    </source>
</evidence>
<dbReference type="SUPFAM" id="SSF46689">
    <property type="entry name" value="Homeodomain-like"/>
    <property type="match status" value="1"/>
</dbReference>
<evidence type="ECO:0000313" key="6">
    <source>
        <dbReference type="Proteomes" id="UP000664303"/>
    </source>
</evidence>
<dbReference type="AlphaFoldDB" id="A0A939ILY3"/>
<dbReference type="GO" id="GO:0000976">
    <property type="term" value="F:transcription cis-regulatory region binding"/>
    <property type="evidence" value="ECO:0007669"/>
    <property type="project" value="TreeGrafter"/>
</dbReference>
<protein>
    <submittedName>
        <fullName evidence="5">AraC family transcriptional regulator</fullName>
    </submittedName>
</protein>
<dbReference type="EMBL" id="JAFKCZ010000006">
    <property type="protein sequence ID" value="MBN7796980.1"/>
    <property type="molecule type" value="Genomic_DNA"/>
</dbReference>
<dbReference type="Proteomes" id="UP000664303">
    <property type="component" value="Unassembled WGS sequence"/>
</dbReference>
<dbReference type="SMART" id="SM00342">
    <property type="entry name" value="HTH_ARAC"/>
    <property type="match status" value="1"/>
</dbReference>
<keyword evidence="6" id="KW-1185">Reference proteome</keyword>
<reference evidence="5" key="1">
    <citation type="submission" date="2021-02" db="EMBL/GenBank/DDBJ databases">
        <title>PHA producing bacteria isolated from coastal sediment in Guangdong, Shenzhen.</title>
        <authorList>
            <person name="Zheng W."/>
            <person name="Yu S."/>
            <person name="Huang Y."/>
        </authorList>
    </citation>
    <scope>NUCLEOTIDE SEQUENCE</scope>
    <source>
        <strain evidence="5">TN14-10</strain>
    </source>
</reference>
<keyword evidence="3" id="KW-0804">Transcription</keyword>
<evidence type="ECO:0000313" key="5">
    <source>
        <dbReference type="EMBL" id="MBN7796980.1"/>
    </source>
</evidence>
<comment type="caution">
    <text evidence="5">The sequence shown here is derived from an EMBL/GenBank/DDBJ whole genome shotgun (WGS) entry which is preliminary data.</text>
</comment>
<dbReference type="GO" id="GO:0005829">
    <property type="term" value="C:cytosol"/>
    <property type="evidence" value="ECO:0007669"/>
    <property type="project" value="TreeGrafter"/>
</dbReference>
<dbReference type="PRINTS" id="PR00032">
    <property type="entry name" value="HTHARAC"/>
</dbReference>
<evidence type="ECO:0000259" key="4">
    <source>
        <dbReference type="PROSITE" id="PS01124"/>
    </source>
</evidence>
<sequence length="336" mass="37338">MEISTVPAFLVRALLQGAALRGCDTDAVLCQLALSPEVVNADRGRIPAAQYSQLVDQLSAELNDEYCGLVEQPSRPGTFALICYACIHTPTLGAFIERAVPFHSVTTDCSETSVEVTDGTAHYIFTPRGEDSEPQRLLVMSFLAIIHRLASWLIGQNMPLESASLAHPRPEHAATYNLLFRAPVRFDSDRNCISFSANYLAAPVVRNEAELEQFLQMPGAQLMASPVNSNSHVAKVTNLIKPSVAEEFPDFEWIAAQLHTTTGTLRRRLREEGTSYQQLKDELRRDTAIYNLNRGRMSIEDVAESIGFSEPTSFFRAFKRWTGVTPRAYTARQKNA</sequence>
<evidence type="ECO:0000256" key="3">
    <source>
        <dbReference type="ARBA" id="ARBA00023163"/>
    </source>
</evidence>
<keyword evidence="1" id="KW-0805">Transcription regulation</keyword>
<evidence type="ECO:0000256" key="1">
    <source>
        <dbReference type="ARBA" id="ARBA00023015"/>
    </source>
</evidence>
<dbReference type="PANTHER" id="PTHR47894">
    <property type="entry name" value="HTH-TYPE TRANSCRIPTIONAL REGULATOR GADX"/>
    <property type="match status" value="1"/>
</dbReference>
<name>A0A939ILY3_9GAMM</name>
<dbReference type="PANTHER" id="PTHR47894:SF1">
    <property type="entry name" value="HTH-TYPE TRANSCRIPTIONAL REGULATOR VQSM"/>
    <property type="match status" value="1"/>
</dbReference>
<dbReference type="Gene3D" id="1.10.10.60">
    <property type="entry name" value="Homeodomain-like"/>
    <property type="match status" value="1"/>
</dbReference>
<feature type="domain" description="HTH araC/xylS-type" evidence="4">
    <location>
        <begin position="234"/>
        <end position="332"/>
    </location>
</feature>
<dbReference type="InterPro" id="IPR032687">
    <property type="entry name" value="AraC-type_N"/>
</dbReference>
<dbReference type="GO" id="GO:0003700">
    <property type="term" value="F:DNA-binding transcription factor activity"/>
    <property type="evidence" value="ECO:0007669"/>
    <property type="project" value="InterPro"/>
</dbReference>